<dbReference type="STRING" id="5217.A0A4Q1BJ62"/>
<dbReference type="EMBL" id="SDIL01000063">
    <property type="protein sequence ID" value="RXK37642.1"/>
    <property type="molecule type" value="Genomic_DNA"/>
</dbReference>
<feature type="domain" description="RecA family profile 1" evidence="8">
    <location>
        <begin position="113"/>
        <end position="368"/>
    </location>
</feature>
<dbReference type="GO" id="GO:0005657">
    <property type="term" value="C:replication fork"/>
    <property type="evidence" value="ECO:0007669"/>
    <property type="project" value="TreeGrafter"/>
</dbReference>
<dbReference type="PANTHER" id="PTHR46487">
    <property type="entry name" value="DNA REPAIR PROTEIN XRCC3"/>
    <property type="match status" value="1"/>
</dbReference>
<keyword evidence="4" id="KW-0067">ATP-binding</keyword>
<evidence type="ECO:0000313" key="10">
    <source>
        <dbReference type="Proteomes" id="UP000289152"/>
    </source>
</evidence>
<dbReference type="GO" id="GO:0071140">
    <property type="term" value="P:resolution of mitotic recombination intermediates"/>
    <property type="evidence" value="ECO:0007669"/>
    <property type="project" value="TreeGrafter"/>
</dbReference>
<evidence type="ECO:0000256" key="1">
    <source>
        <dbReference type="ARBA" id="ARBA00004123"/>
    </source>
</evidence>
<feature type="compositionally biased region" description="Basic and acidic residues" evidence="7">
    <location>
        <begin position="502"/>
        <end position="537"/>
    </location>
</feature>
<reference evidence="9 10" key="1">
    <citation type="submission" date="2016-06" db="EMBL/GenBank/DDBJ databases">
        <title>Evolution of pathogenesis and genome organization in the Tremellales.</title>
        <authorList>
            <person name="Cuomo C."/>
            <person name="Litvintseva A."/>
            <person name="Heitman J."/>
            <person name="Chen Y."/>
            <person name="Sun S."/>
            <person name="Springer D."/>
            <person name="Dromer F."/>
            <person name="Young S."/>
            <person name="Zeng Q."/>
            <person name="Chapman S."/>
            <person name="Gujja S."/>
            <person name="Saif S."/>
            <person name="Birren B."/>
        </authorList>
    </citation>
    <scope>NUCLEOTIDE SEQUENCE [LARGE SCALE GENOMIC DNA]</scope>
    <source>
        <strain evidence="9 10">ATCC 28783</strain>
    </source>
</reference>
<evidence type="ECO:0000256" key="4">
    <source>
        <dbReference type="ARBA" id="ARBA00022840"/>
    </source>
</evidence>
<evidence type="ECO:0000313" key="9">
    <source>
        <dbReference type="EMBL" id="RXK37642.1"/>
    </source>
</evidence>
<accession>A0A4Q1BJ62</accession>
<evidence type="ECO:0000256" key="2">
    <source>
        <dbReference type="ARBA" id="ARBA00022741"/>
    </source>
</evidence>
<comment type="subcellular location">
    <subcellularLocation>
        <location evidence="1">Nucleus</location>
    </subcellularLocation>
</comment>
<dbReference type="GO" id="GO:0045003">
    <property type="term" value="P:double-strand break repair via synthesis-dependent strand annealing"/>
    <property type="evidence" value="ECO:0007669"/>
    <property type="project" value="TreeGrafter"/>
</dbReference>
<dbReference type="GO" id="GO:0005524">
    <property type="term" value="F:ATP binding"/>
    <property type="evidence" value="ECO:0007669"/>
    <property type="project" value="UniProtKB-KW"/>
</dbReference>
<dbReference type="Proteomes" id="UP000289152">
    <property type="component" value="Unassembled WGS sequence"/>
</dbReference>
<dbReference type="VEuPathDB" id="FungiDB:TREMEDRAFT_63698"/>
<dbReference type="InterPro" id="IPR027417">
    <property type="entry name" value="P-loop_NTPase"/>
</dbReference>
<evidence type="ECO:0000256" key="3">
    <source>
        <dbReference type="ARBA" id="ARBA00022763"/>
    </source>
</evidence>
<dbReference type="InParanoid" id="A0A4Q1BJ62"/>
<keyword evidence="3" id="KW-0227">DNA damage</keyword>
<dbReference type="InterPro" id="IPR047348">
    <property type="entry name" value="XRCC3-like_C"/>
</dbReference>
<keyword evidence="6" id="KW-0539">Nucleus</keyword>
<evidence type="ECO:0000256" key="6">
    <source>
        <dbReference type="ARBA" id="ARBA00023242"/>
    </source>
</evidence>
<dbReference type="OrthoDB" id="1861185at2759"/>
<dbReference type="GO" id="GO:0061982">
    <property type="term" value="P:meiosis I cell cycle process"/>
    <property type="evidence" value="ECO:0007669"/>
    <property type="project" value="UniProtKB-ARBA"/>
</dbReference>
<comment type="caution">
    <text evidence="9">The sequence shown here is derived from an EMBL/GenBank/DDBJ whole genome shotgun (WGS) entry which is preliminary data.</text>
</comment>
<feature type="compositionally biased region" description="Basic and acidic residues" evidence="7">
    <location>
        <begin position="448"/>
        <end position="460"/>
    </location>
</feature>
<name>A0A4Q1BJ62_TREME</name>
<dbReference type="InterPro" id="IPR013632">
    <property type="entry name" value="Rad51_C"/>
</dbReference>
<dbReference type="GO" id="GO:0000722">
    <property type="term" value="P:telomere maintenance via recombination"/>
    <property type="evidence" value="ECO:0007669"/>
    <property type="project" value="TreeGrafter"/>
</dbReference>
<dbReference type="FunCoup" id="A0A4Q1BJ62">
    <property type="interactions" value="101"/>
</dbReference>
<feature type="region of interest" description="Disordered" evidence="7">
    <location>
        <begin position="502"/>
        <end position="559"/>
    </location>
</feature>
<dbReference type="GO" id="GO:0140664">
    <property type="term" value="F:ATP-dependent DNA damage sensor activity"/>
    <property type="evidence" value="ECO:0007669"/>
    <property type="project" value="InterPro"/>
</dbReference>
<dbReference type="InterPro" id="IPR020588">
    <property type="entry name" value="RecA_ATP-bd"/>
</dbReference>
<dbReference type="GO" id="GO:0090656">
    <property type="term" value="P:t-circle formation"/>
    <property type="evidence" value="ECO:0007669"/>
    <property type="project" value="TreeGrafter"/>
</dbReference>
<evidence type="ECO:0000256" key="5">
    <source>
        <dbReference type="ARBA" id="ARBA00023204"/>
    </source>
</evidence>
<keyword evidence="5" id="KW-0234">DNA repair</keyword>
<proteinExistence type="predicted"/>
<dbReference type="AlphaFoldDB" id="A0A4Q1BJ62"/>
<organism evidence="9 10">
    <name type="scientific">Tremella mesenterica</name>
    <name type="common">Jelly fungus</name>
    <dbReference type="NCBI Taxonomy" id="5217"/>
    <lineage>
        <taxon>Eukaryota</taxon>
        <taxon>Fungi</taxon>
        <taxon>Dikarya</taxon>
        <taxon>Basidiomycota</taxon>
        <taxon>Agaricomycotina</taxon>
        <taxon>Tremellomycetes</taxon>
        <taxon>Tremellales</taxon>
        <taxon>Tremellaceae</taxon>
        <taxon>Tremella</taxon>
    </lineage>
</organism>
<evidence type="ECO:0000256" key="7">
    <source>
        <dbReference type="SAM" id="MobiDB-lite"/>
    </source>
</evidence>
<dbReference type="GO" id="GO:0000400">
    <property type="term" value="F:four-way junction DNA binding"/>
    <property type="evidence" value="ECO:0007669"/>
    <property type="project" value="TreeGrafter"/>
</dbReference>
<dbReference type="PROSITE" id="PS50162">
    <property type="entry name" value="RECA_2"/>
    <property type="match status" value="1"/>
</dbReference>
<dbReference type="Gene3D" id="3.40.50.300">
    <property type="entry name" value="P-loop containing nucleotide triphosphate hydrolases"/>
    <property type="match status" value="1"/>
</dbReference>
<dbReference type="SUPFAM" id="SSF52540">
    <property type="entry name" value="P-loop containing nucleoside triphosphate hydrolases"/>
    <property type="match status" value="1"/>
</dbReference>
<sequence>MSFTSFPLDSISLSQPQRDACRRAGYEISSDVLLPPISEVVKKTRLKYDDATSLIKSISQAITPRSCVLSELLRNSQTNKVSGDGIGGEDPDNEGFGHVEHYQGFGHMGGCVEETWLSTGDTGLDGLLGGGVRIGTVTEIAGESASGKSHLAMSLALCAQLPPSTQPGGTIILTSERDLATGRLVQLAQSLLFHHTASSPSPPTESLPSVRDLLGNIRTMRIAEISDLEHCLTYQIPALLSSLLPANQSSLLGPSPTPLNQSLPSETTINAPAPSVTVIASDPPIMTAPTVPVQPIPLRSTIAAHTSGKLPVKLIVLDSITALMRGTDVRSVSALGLAQRSRYLCSVADSLKALAVAYNLAVVVINQVSDVFSRPPISTFTSSPVSQSVMEEDAPPMLYATQKRWFSGESDLLGKEASLGIVWANAVNTRIMLSRTGRRRLLNQEDPSQGKKGDGSQMEDIRPTLVRRAHLVFGPFAPEGMIDYVITEQGIRTLEGSFRNVGMERRRERSKRDKQGLSRTEEEVEIKEVGPGEKEVLDDMGELPPGFWDETPSSPVKEL</sequence>
<keyword evidence="10" id="KW-1185">Reference proteome</keyword>
<gene>
    <name evidence="9" type="ORF">M231_05054</name>
</gene>
<dbReference type="Pfam" id="PF08423">
    <property type="entry name" value="Rad51"/>
    <property type="match status" value="1"/>
</dbReference>
<protein>
    <recommendedName>
        <fullName evidence="8">RecA family profile 1 domain-containing protein</fullName>
    </recommendedName>
</protein>
<keyword evidence="2" id="KW-0547">Nucleotide-binding</keyword>
<dbReference type="PANTHER" id="PTHR46487:SF1">
    <property type="entry name" value="DNA REPAIR PROTEIN XRCC3"/>
    <property type="match status" value="1"/>
</dbReference>
<dbReference type="GO" id="GO:0033065">
    <property type="term" value="C:Rad51C-XRCC3 complex"/>
    <property type="evidence" value="ECO:0007669"/>
    <property type="project" value="TreeGrafter"/>
</dbReference>
<dbReference type="CDD" id="cd19491">
    <property type="entry name" value="XRCC3"/>
    <property type="match status" value="1"/>
</dbReference>
<feature type="region of interest" description="Disordered" evidence="7">
    <location>
        <begin position="439"/>
        <end position="460"/>
    </location>
</feature>
<evidence type="ECO:0000259" key="8">
    <source>
        <dbReference type="PROSITE" id="PS50162"/>
    </source>
</evidence>